<feature type="domain" description="HTH cro/C1-type" evidence="2">
    <location>
        <begin position="9"/>
        <end position="65"/>
    </location>
</feature>
<dbReference type="OrthoDB" id="514125at2"/>
<proteinExistence type="predicted"/>
<dbReference type="AlphaFoldDB" id="K9WAL4"/>
<evidence type="ECO:0000259" key="2">
    <source>
        <dbReference type="PROSITE" id="PS50943"/>
    </source>
</evidence>
<dbReference type="EMBL" id="CP003630">
    <property type="protein sequence ID" value="AFZ16542.1"/>
    <property type="molecule type" value="Genomic_DNA"/>
</dbReference>
<accession>K9WAL4</accession>
<reference evidence="3 4" key="1">
    <citation type="submission" date="2012-06" db="EMBL/GenBank/DDBJ databases">
        <title>Finished chromosome of genome of Microcoleus sp. PCC 7113.</title>
        <authorList>
            <consortium name="US DOE Joint Genome Institute"/>
            <person name="Gugger M."/>
            <person name="Coursin T."/>
            <person name="Rippka R."/>
            <person name="Tandeau De Marsac N."/>
            <person name="Huntemann M."/>
            <person name="Wei C.-L."/>
            <person name="Han J."/>
            <person name="Detter J.C."/>
            <person name="Han C."/>
            <person name="Tapia R."/>
            <person name="Chen A."/>
            <person name="Kyrpides N."/>
            <person name="Mavromatis K."/>
            <person name="Markowitz V."/>
            <person name="Szeto E."/>
            <person name="Ivanova N."/>
            <person name="Pagani I."/>
            <person name="Pati A."/>
            <person name="Goodwin L."/>
            <person name="Nordberg H.P."/>
            <person name="Cantor M.N."/>
            <person name="Hua S.X."/>
            <person name="Woyke T."/>
            <person name="Kerfeld C.A."/>
        </authorList>
    </citation>
    <scope>NUCLEOTIDE SEQUENCE [LARGE SCALE GENOMIC DNA]</scope>
    <source>
        <strain evidence="3 4">PCC 7113</strain>
    </source>
</reference>
<feature type="region of interest" description="Disordered" evidence="1">
    <location>
        <begin position="65"/>
        <end position="87"/>
    </location>
</feature>
<feature type="compositionally biased region" description="Polar residues" evidence="1">
    <location>
        <begin position="77"/>
        <end position="87"/>
    </location>
</feature>
<sequence>MAKKPLSPLKKLRMLQNLTQKELADILGVTQDTVANWERGRAIPRLTIPQFKTLLVVLKVAPEELPDDFSPPRTYSEDTSIMQSEDN</sequence>
<dbReference type="RefSeq" id="WP_015180705.1">
    <property type="nucleotide sequence ID" value="NC_019738.1"/>
</dbReference>
<dbReference type="HOGENOM" id="CLU_066192_62_3_3"/>
<dbReference type="GO" id="GO:0003677">
    <property type="term" value="F:DNA binding"/>
    <property type="evidence" value="ECO:0007669"/>
    <property type="project" value="InterPro"/>
</dbReference>
<name>K9WAL4_9CYAN</name>
<dbReference type="Gene3D" id="1.10.260.40">
    <property type="entry name" value="lambda repressor-like DNA-binding domains"/>
    <property type="match status" value="1"/>
</dbReference>
<dbReference type="CDD" id="cd00093">
    <property type="entry name" value="HTH_XRE"/>
    <property type="match status" value="1"/>
</dbReference>
<evidence type="ECO:0000313" key="4">
    <source>
        <dbReference type="Proteomes" id="UP000010471"/>
    </source>
</evidence>
<keyword evidence="4" id="KW-1185">Reference proteome</keyword>
<dbReference type="KEGG" id="mic:Mic7113_0628"/>
<dbReference type="eggNOG" id="COG1476">
    <property type="taxonomic scope" value="Bacteria"/>
</dbReference>
<evidence type="ECO:0000256" key="1">
    <source>
        <dbReference type="SAM" id="MobiDB-lite"/>
    </source>
</evidence>
<dbReference type="Pfam" id="PF01381">
    <property type="entry name" value="HTH_3"/>
    <property type="match status" value="1"/>
</dbReference>
<dbReference type="SMART" id="SM00530">
    <property type="entry name" value="HTH_XRE"/>
    <property type="match status" value="1"/>
</dbReference>
<dbReference type="Proteomes" id="UP000010471">
    <property type="component" value="Chromosome"/>
</dbReference>
<protein>
    <submittedName>
        <fullName evidence="3">Putative transcriptional regulator</fullName>
    </submittedName>
</protein>
<gene>
    <name evidence="3" type="ORF">Mic7113_0628</name>
</gene>
<organism evidence="3 4">
    <name type="scientific">Allocoleopsis franciscana PCC 7113</name>
    <dbReference type="NCBI Taxonomy" id="1173027"/>
    <lineage>
        <taxon>Bacteria</taxon>
        <taxon>Bacillati</taxon>
        <taxon>Cyanobacteriota</taxon>
        <taxon>Cyanophyceae</taxon>
        <taxon>Coleofasciculales</taxon>
        <taxon>Coleofasciculaceae</taxon>
        <taxon>Allocoleopsis</taxon>
        <taxon>Allocoleopsis franciscana</taxon>
    </lineage>
</organism>
<dbReference type="PROSITE" id="PS50943">
    <property type="entry name" value="HTH_CROC1"/>
    <property type="match status" value="1"/>
</dbReference>
<dbReference type="InterPro" id="IPR010982">
    <property type="entry name" value="Lambda_DNA-bd_dom_sf"/>
</dbReference>
<dbReference type="InterPro" id="IPR001387">
    <property type="entry name" value="Cro/C1-type_HTH"/>
</dbReference>
<evidence type="ECO:0000313" key="3">
    <source>
        <dbReference type="EMBL" id="AFZ16542.1"/>
    </source>
</evidence>
<dbReference type="SUPFAM" id="SSF47413">
    <property type="entry name" value="lambda repressor-like DNA-binding domains"/>
    <property type="match status" value="1"/>
</dbReference>